<evidence type="ECO:0000313" key="1">
    <source>
        <dbReference type="EMBL" id="PNR50842.1"/>
    </source>
</evidence>
<dbReference type="PaxDb" id="3218-PP1S42_254V6.1"/>
<sequence>MGLQCAVSPRRRHATFQVLLHRSTEQFFQIGLSDGEPLKLTDDMVCGDRRSKALLGHGVARQGARLGSGSSS</sequence>
<dbReference type="AlphaFoldDB" id="A0A2K1KAP2"/>
<dbReference type="EnsemblPlants" id="Pp3c7_6530V3.2">
    <property type="protein sequence ID" value="PAC:32925760.CDS.1"/>
    <property type="gene ID" value="Pp3c7_6530"/>
</dbReference>
<reference evidence="2" key="3">
    <citation type="submission" date="2020-12" db="UniProtKB">
        <authorList>
            <consortium name="EnsemblPlants"/>
        </authorList>
    </citation>
    <scope>IDENTIFICATION</scope>
</reference>
<dbReference type="InParanoid" id="A0A2K1KAP2"/>
<accession>A0A2K1KAP2</accession>
<dbReference type="EMBL" id="ABEU02000007">
    <property type="protein sequence ID" value="PNR50842.1"/>
    <property type="molecule type" value="Genomic_DNA"/>
</dbReference>
<gene>
    <name evidence="1" type="ORF">PHYPA_010028</name>
</gene>
<protein>
    <submittedName>
        <fullName evidence="1 2">Uncharacterized protein</fullName>
    </submittedName>
</protein>
<evidence type="ECO:0000313" key="3">
    <source>
        <dbReference type="Proteomes" id="UP000006727"/>
    </source>
</evidence>
<keyword evidence="3" id="KW-1185">Reference proteome</keyword>
<name>A0A2K1KAP2_PHYPA</name>
<dbReference type="Gramene" id="Pp3c7_6530V3.2">
    <property type="protein sequence ID" value="PAC:32925760.CDS.1"/>
    <property type="gene ID" value="Pp3c7_6530"/>
</dbReference>
<proteinExistence type="predicted"/>
<reference evidence="1 3" key="1">
    <citation type="journal article" date="2008" name="Science">
        <title>The Physcomitrella genome reveals evolutionary insights into the conquest of land by plants.</title>
        <authorList>
            <person name="Rensing S."/>
            <person name="Lang D."/>
            <person name="Zimmer A."/>
            <person name="Terry A."/>
            <person name="Salamov A."/>
            <person name="Shapiro H."/>
            <person name="Nishiyama T."/>
            <person name="Perroud P.-F."/>
            <person name="Lindquist E."/>
            <person name="Kamisugi Y."/>
            <person name="Tanahashi T."/>
            <person name="Sakakibara K."/>
            <person name="Fujita T."/>
            <person name="Oishi K."/>
            <person name="Shin-I T."/>
            <person name="Kuroki Y."/>
            <person name="Toyoda A."/>
            <person name="Suzuki Y."/>
            <person name="Hashimoto A."/>
            <person name="Yamaguchi K."/>
            <person name="Sugano A."/>
            <person name="Kohara Y."/>
            <person name="Fujiyama A."/>
            <person name="Anterola A."/>
            <person name="Aoki S."/>
            <person name="Ashton N."/>
            <person name="Barbazuk W.B."/>
            <person name="Barker E."/>
            <person name="Bennetzen J."/>
            <person name="Bezanilla M."/>
            <person name="Blankenship R."/>
            <person name="Cho S.H."/>
            <person name="Dutcher S."/>
            <person name="Estelle M."/>
            <person name="Fawcett J.A."/>
            <person name="Gundlach H."/>
            <person name="Hanada K."/>
            <person name="Heyl A."/>
            <person name="Hicks K.A."/>
            <person name="Hugh J."/>
            <person name="Lohr M."/>
            <person name="Mayer K."/>
            <person name="Melkozernov A."/>
            <person name="Murata T."/>
            <person name="Nelson D."/>
            <person name="Pils B."/>
            <person name="Prigge M."/>
            <person name="Reiss B."/>
            <person name="Renner T."/>
            <person name="Rombauts S."/>
            <person name="Rushton P."/>
            <person name="Sanderfoot A."/>
            <person name="Schween G."/>
            <person name="Shiu S.-H."/>
            <person name="Stueber K."/>
            <person name="Theodoulou F.L."/>
            <person name="Tu H."/>
            <person name="Van de Peer Y."/>
            <person name="Verrier P.J."/>
            <person name="Waters E."/>
            <person name="Wood A."/>
            <person name="Yang L."/>
            <person name="Cove D."/>
            <person name="Cuming A."/>
            <person name="Hasebe M."/>
            <person name="Lucas S."/>
            <person name="Mishler D.B."/>
            <person name="Reski R."/>
            <person name="Grigoriev I."/>
            <person name="Quatrano R.S."/>
            <person name="Boore J.L."/>
        </authorList>
    </citation>
    <scope>NUCLEOTIDE SEQUENCE [LARGE SCALE GENOMIC DNA]</scope>
    <source>
        <strain evidence="2 3">cv. Gransden 2004</strain>
    </source>
</reference>
<dbReference type="Proteomes" id="UP000006727">
    <property type="component" value="Chromosome 7"/>
</dbReference>
<dbReference type="Gramene" id="Pp3c7_6530V3.1">
    <property type="protein sequence ID" value="PAC:32925759.CDS.1"/>
    <property type="gene ID" value="Pp3c7_6530"/>
</dbReference>
<reference evidence="1 3" key="2">
    <citation type="journal article" date="2018" name="Plant J.">
        <title>The Physcomitrella patens chromosome-scale assembly reveals moss genome structure and evolution.</title>
        <authorList>
            <person name="Lang D."/>
            <person name="Ullrich K.K."/>
            <person name="Murat F."/>
            <person name="Fuchs J."/>
            <person name="Jenkins J."/>
            <person name="Haas F.B."/>
            <person name="Piednoel M."/>
            <person name="Gundlach H."/>
            <person name="Van Bel M."/>
            <person name="Meyberg R."/>
            <person name="Vives C."/>
            <person name="Morata J."/>
            <person name="Symeonidi A."/>
            <person name="Hiss M."/>
            <person name="Muchero W."/>
            <person name="Kamisugi Y."/>
            <person name="Saleh O."/>
            <person name="Blanc G."/>
            <person name="Decker E.L."/>
            <person name="van Gessel N."/>
            <person name="Grimwood J."/>
            <person name="Hayes R.D."/>
            <person name="Graham S.W."/>
            <person name="Gunter L.E."/>
            <person name="McDaniel S.F."/>
            <person name="Hoernstein S.N.W."/>
            <person name="Larsson A."/>
            <person name="Li F.W."/>
            <person name="Perroud P.F."/>
            <person name="Phillips J."/>
            <person name="Ranjan P."/>
            <person name="Rokshar D.S."/>
            <person name="Rothfels C.J."/>
            <person name="Schneider L."/>
            <person name="Shu S."/>
            <person name="Stevenson D.W."/>
            <person name="Thummler F."/>
            <person name="Tillich M."/>
            <person name="Villarreal Aguilar J.C."/>
            <person name="Widiez T."/>
            <person name="Wong G.K."/>
            <person name="Wymore A."/>
            <person name="Zhang Y."/>
            <person name="Zimmer A.D."/>
            <person name="Quatrano R.S."/>
            <person name="Mayer K.F.X."/>
            <person name="Goodstein D."/>
            <person name="Casacuberta J.M."/>
            <person name="Vandepoele K."/>
            <person name="Reski R."/>
            <person name="Cuming A.C."/>
            <person name="Tuskan G.A."/>
            <person name="Maumus F."/>
            <person name="Salse J."/>
            <person name="Schmutz J."/>
            <person name="Rensing S.A."/>
        </authorList>
    </citation>
    <scope>NUCLEOTIDE SEQUENCE [LARGE SCALE GENOMIC DNA]</scope>
    <source>
        <strain evidence="2 3">cv. Gransden 2004</strain>
    </source>
</reference>
<organism evidence="1">
    <name type="scientific">Physcomitrium patens</name>
    <name type="common">Spreading-leaved earth moss</name>
    <name type="synonym">Physcomitrella patens</name>
    <dbReference type="NCBI Taxonomy" id="3218"/>
    <lineage>
        <taxon>Eukaryota</taxon>
        <taxon>Viridiplantae</taxon>
        <taxon>Streptophyta</taxon>
        <taxon>Embryophyta</taxon>
        <taxon>Bryophyta</taxon>
        <taxon>Bryophytina</taxon>
        <taxon>Bryopsida</taxon>
        <taxon>Funariidae</taxon>
        <taxon>Funariales</taxon>
        <taxon>Funariaceae</taxon>
        <taxon>Physcomitrium</taxon>
    </lineage>
</organism>
<evidence type="ECO:0000313" key="2">
    <source>
        <dbReference type="EnsemblPlants" id="PAC:32925759.CDS.1"/>
    </source>
</evidence>
<dbReference type="EnsemblPlants" id="Pp3c7_6530V3.1">
    <property type="protein sequence ID" value="PAC:32925759.CDS.1"/>
    <property type="gene ID" value="Pp3c7_6530"/>
</dbReference>